<evidence type="ECO:0000313" key="1">
    <source>
        <dbReference type="EMBL" id="KAJ8733111.1"/>
    </source>
</evidence>
<proteinExistence type="predicted"/>
<comment type="caution">
    <text evidence="1">The sequence shown here is derived from an EMBL/GenBank/DDBJ whole genome shotgun (WGS) entry which is preliminary data.</text>
</comment>
<dbReference type="EMBL" id="CM056787">
    <property type="protein sequence ID" value="KAJ8733111.1"/>
    <property type="molecule type" value="Genomic_DNA"/>
</dbReference>
<gene>
    <name evidence="1" type="ORF">PYW08_001409</name>
</gene>
<keyword evidence="2" id="KW-1185">Reference proteome</keyword>
<reference evidence="1" key="1">
    <citation type="submission" date="2023-03" db="EMBL/GenBank/DDBJ databases">
        <title>Chromosome-level genomes of two armyworms, Mythimna separata and Mythimna loreyi, provide insights into the biosynthesis and reception of sex pheromones.</title>
        <authorList>
            <person name="Zhao H."/>
        </authorList>
    </citation>
    <scope>NUCLEOTIDE SEQUENCE</scope>
    <source>
        <strain evidence="1">BeijingLab</strain>
    </source>
</reference>
<accession>A0ACC2R4J7</accession>
<evidence type="ECO:0000313" key="2">
    <source>
        <dbReference type="Proteomes" id="UP001231649"/>
    </source>
</evidence>
<dbReference type="Proteomes" id="UP001231649">
    <property type="component" value="Chromosome 11"/>
</dbReference>
<organism evidence="1 2">
    <name type="scientific">Mythimna loreyi</name>
    <dbReference type="NCBI Taxonomy" id="667449"/>
    <lineage>
        <taxon>Eukaryota</taxon>
        <taxon>Metazoa</taxon>
        <taxon>Ecdysozoa</taxon>
        <taxon>Arthropoda</taxon>
        <taxon>Hexapoda</taxon>
        <taxon>Insecta</taxon>
        <taxon>Pterygota</taxon>
        <taxon>Neoptera</taxon>
        <taxon>Endopterygota</taxon>
        <taxon>Lepidoptera</taxon>
        <taxon>Glossata</taxon>
        <taxon>Ditrysia</taxon>
        <taxon>Noctuoidea</taxon>
        <taxon>Noctuidae</taxon>
        <taxon>Noctuinae</taxon>
        <taxon>Hadenini</taxon>
        <taxon>Mythimna</taxon>
    </lineage>
</organism>
<sequence>MDDNTRCPTSRITRQFFEEVEIRVMDWPALSPDMNTIEHLWDELNRRVWARNPVPSSVEELKTALLEEWHGIPQETVKKLIRSMKIRLQAAIRARGGNTDID</sequence>
<name>A0ACC2R4J7_9NEOP</name>
<protein>
    <submittedName>
        <fullName evidence="1">Uncharacterized protein</fullName>
    </submittedName>
</protein>